<gene>
    <name evidence="9" type="ORF">GCM10009720_29040</name>
</gene>
<evidence type="ECO:0000313" key="9">
    <source>
        <dbReference type="EMBL" id="GAA2046377.1"/>
    </source>
</evidence>
<evidence type="ECO:0000259" key="8">
    <source>
        <dbReference type="Pfam" id="PF22290"/>
    </source>
</evidence>
<keyword evidence="5" id="KW-0408">Iron</keyword>
<comment type="caution">
    <text evidence="9">The sequence shown here is derived from an EMBL/GenBank/DDBJ whole genome shotgun (WGS) entry which is preliminary data.</text>
</comment>
<dbReference type="RefSeq" id="WP_343960074.1">
    <property type="nucleotide sequence ID" value="NZ_BAAAMN010000071.1"/>
</dbReference>
<dbReference type="InterPro" id="IPR048037">
    <property type="entry name" value="DmmA-like_C"/>
</dbReference>
<evidence type="ECO:0000313" key="10">
    <source>
        <dbReference type="Proteomes" id="UP001501461"/>
    </source>
</evidence>
<evidence type="ECO:0000259" key="7">
    <source>
        <dbReference type="Pfam" id="PF22289"/>
    </source>
</evidence>
<name>A0ABN2UZR9_9MICC</name>
<evidence type="ECO:0000256" key="5">
    <source>
        <dbReference type="ARBA" id="ARBA00023004"/>
    </source>
</evidence>
<feature type="domain" description="Dimethylamine monooxygenase subunit DmmA-like C-terminal" evidence="7">
    <location>
        <begin position="147"/>
        <end position="190"/>
    </location>
</feature>
<evidence type="ECO:0000256" key="3">
    <source>
        <dbReference type="ARBA" id="ARBA00022723"/>
    </source>
</evidence>
<keyword evidence="1" id="KW-0285">Flavoprotein</keyword>
<evidence type="ECO:0000256" key="2">
    <source>
        <dbReference type="ARBA" id="ARBA00022714"/>
    </source>
</evidence>
<keyword evidence="6" id="KW-0411">Iron-sulfur</keyword>
<evidence type="ECO:0000256" key="6">
    <source>
        <dbReference type="ARBA" id="ARBA00023014"/>
    </source>
</evidence>
<dbReference type="GO" id="GO:0004497">
    <property type="term" value="F:monooxygenase activity"/>
    <property type="evidence" value="ECO:0007669"/>
    <property type="project" value="UniProtKB-KW"/>
</dbReference>
<reference evidence="9 10" key="1">
    <citation type="journal article" date="2019" name="Int. J. Syst. Evol. Microbiol.">
        <title>The Global Catalogue of Microorganisms (GCM) 10K type strain sequencing project: providing services to taxonomists for standard genome sequencing and annotation.</title>
        <authorList>
            <consortium name="The Broad Institute Genomics Platform"/>
            <consortium name="The Broad Institute Genome Sequencing Center for Infectious Disease"/>
            <person name="Wu L."/>
            <person name="Ma J."/>
        </authorList>
    </citation>
    <scope>NUCLEOTIDE SEQUENCE [LARGE SCALE GENOMIC DNA]</scope>
    <source>
        <strain evidence="9 10">JCM 13595</strain>
    </source>
</reference>
<keyword evidence="2" id="KW-0001">2Fe-2S</keyword>
<accession>A0ABN2UZR9</accession>
<dbReference type="InterPro" id="IPR054582">
    <property type="entry name" value="DmmA-like_N"/>
</dbReference>
<proteinExistence type="predicted"/>
<dbReference type="Pfam" id="PF22290">
    <property type="entry name" value="DmmA-like_N"/>
    <property type="match status" value="1"/>
</dbReference>
<organism evidence="9 10">
    <name type="scientific">Yaniella flava</name>
    <dbReference type="NCBI Taxonomy" id="287930"/>
    <lineage>
        <taxon>Bacteria</taxon>
        <taxon>Bacillati</taxon>
        <taxon>Actinomycetota</taxon>
        <taxon>Actinomycetes</taxon>
        <taxon>Micrococcales</taxon>
        <taxon>Micrococcaceae</taxon>
        <taxon>Yaniella</taxon>
    </lineage>
</organism>
<dbReference type="Pfam" id="PF22289">
    <property type="entry name" value="DmmA-like_C"/>
    <property type="match status" value="1"/>
</dbReference>
<evidence type="ECO:0000256" key="1">
    <source>
        <dbReference type="ARBA" id="ARBA00022630"/>
    </source>
</evidence>
<dbReference type="NCBIfam" id="NF041259">
    <property type="entry name" value="mono_DmmA_fam"/>
    <property type="match status" value="1"/>
</dbReference>
<keyword evidence="3" id="KW-0479">Metal-binding</keyword>
<sequence length="208" mass="23120">MQEDITTPPADIRSRPEYWKLKAVPNAQWNLILAESEGMASVIRMLNEAPKGFSARTHLVYLTADHSGTEDYLEQLEDFGPVSVNQVTTRKAALLRLNKLLSSAKMGTRLYAVGSESFLALVVREAGNHGINHESIVTELKGSLARRVQCVHCKFIAEDVTTSIYDCPRCSETLEVRDHYSRRIAAFQGVSATVETPGQQPEAEKVYP</sequence>
<keyword evidence="10" id="KW-1185">Reference proteome</keyword>
<keyword evidence="9" id="KW-0503">Monooxygenase</keyword>
<dbReference type="EMBL" id="BAAAMN010000071">
    <property type="protein sequence ID" value="GAA2046377.1"/>
    <property type="molecule type" value="Genomic_DNA"/>
</dbReference>
<feature type="domain" description="Dimethylamine monooxygenase subunit DmmA-like N-terminal" evidence="8">
    <location>
        <begin position="11"/>
        <end position="136"/>
    </location>
</feature>
<protein>
    <submittedName>
        <fullName evidence="9">Dimethylamine monooxygenase subunit DmmA family protein</fullName>
    </submittedName>
</protein>
<dbReference type="Proteomes" id="UP001501461">
    <property type="component" value="Unassembled WGS sequence"/>
</dbReference>
<evidence type="ECO:0000256" key="4">
    <source>
        <dbReference type="ARBA" id="ARBA00023002"/>
    </source>
</evidence>
<keyword evidence="4" id="KW-0560">Oxidoreductase</keyword>